<accession>A0A1G9LM33</accession>
<name>A0A1G9LM33_9ACTN</name>
<reference evidence="1 2" key="1">
    <citation type="submission" date="2016-10" db="EMBL/GenBank/DDBJ databases">
        <authorList>
            <person name="de Groot N.N."/>
        </authorList>
    </citation>
    <scope>NUCLEOTIDE SEQUENCE [LARGE SCALE GENOMIC DNA]</scope>
    <source>
        <strain evidence="1 2">CGMCC 4.6533</strain>
    </source>
</reference>
<gene>
    <name evidence="1" type="ORF">SAMN05421869_12851</name>
</gene>
<evidence type="ECO:0000313" key="2">
    <source>
        <dbReference type="Proteomes" id="UP000199202"/>
    </source>
</evidence>
<dbReference type="RefSeq" id="WP_090945307.1">
    <property type="nucleotide sequence ID" value="NZ_FNDJ01000028.1"/>
</dbReference>
<proteinExistence type="predicted"/>
<evidence type="ECO:0000313" key="1">
    <source>
        <dbReference type="EMBL" id="SDL62903.1"/>
    </source>
</evidence>
<keyword evidence="2" id="KW-1185">Reference proteome</keyword>
<dbReference type="STRING" id="633440.SAMN05421869_12851"/>
<evidence type="ECO:0008006" key="3">
    <source>
        <dbReference type="Google" id="ProtNLM"/>
    </source>
</evidence>
<protein>
    <recommendedName>
        <fullName evidence="3">Transposase</fullName>
    </recommendedName>
</protein>
<dbReference type="OrthoDB" id="2065409at2"/>
<dbReference type="EMBL" id="FNDJ01000028">
    <property type="protein sequence ID" value="SDL62903.1"/>
    <property type="molecule type" value="Genomic_DNA"/>
</dbReference>
<sequence length="62" mass="7025">MVEPYVHVIDAMLRAERAITASTIHERLVAEYGFAHSYQRVKLYIAQARPRIAAEHDGETDG</sequence>
<organism evidence="1 2">
    <name type="scientific">Nonomuraea jiangxiensis</name>
    <dbReference type="NCBI Taxonomy" id="633440"/>
    <lineage>
        <taxon>Bacteria</taxon>
        <taxon>Bacillati</taxon>
        <taxon>Actinomycetota</taxon>
        <taxon>Actinomycetes</taxon>
        <taxon>Streptosporangiales</taxon>
        <taxon>Streptosporangiaceae</taxon>
        <taxon>Nonomuraea</taxon>
    </lineage>
</organism>
<dbReference type="AlphaFoldDB" id="A0A1G9LM33"/>
<dbReference type="Proteomes" id="UP000199202">
    <property type="component" value="Unassembled WGS sequence"/>
</dbReference>